<keyword evidence="1" id="KW-0547">Nucleotide-binding</keyword>
<evidence type="ECO:0000259" key="7">
    <source>
        <dbReference type="Pfam" id="PF20073"/>
    </source>
</evidence>
<dbReference type="Proteomes" id="UP000235145">
    <property type="component" value="Unassembled WGS sequence"/>
</dbReference>
<reference evidence="8 9" key="1">
    <citation type="journal article" date="2017" name="Nat. Commun.">
        <title>Genome assembly with in vitro proximity ligation data and whole-genome triplication in lettuce.</title>
        <authorList>
            <person name="Reyes-Chin-Wo S."/>
            <person name="Wang Z."/>
            <person name="Yang X."/>
            <person name="Kozik A."/>
            <person name="Arikit S."/>
            <person name="Song C."/>
            <person name="Xia L."/>
            <person name="Froenicke L."/>
            <person name="Lavelle D.O."/>
            <person name="Truco M.J."/>
            <person name="Xia R."/>
            <person name="Zhu S."/>
            <person name="Xu C."/>
            <person name="Xu H."/>
            <person name="Xu X."/>
            <person name="Cox K."/>
            <person name="Korf I."/>
            <person name="Meyers B.C."/>
            <person name="Michelmore R.W."/>
        </authorList>
    </citation>
    <scope>NUCLEOTIDE SEQUENCE [LARGE SCALE GENOMIC DNA]</scope>
    <source>
        <strain evidence="9">cv. Salinas</strain>
        <tissue evidence="8">Seedlings</tissue>
    </source>
</reference>
<dbReference type="GO" id="GO:0005524">
    <property type="term" value="F:ATP binding"/>
    <property type="evidence" value="ECO:0007669"/>
    <property type="project" value="UniProtKB-KW"/>
</dbReference>
<name>A0A9R1W915_LACSA</name>
<protein>
    <submittedName>
        <fullName evidence="8">Uncharacterized protein</fullName>
    </submittedName>
</protein>
<keyword evidence="9" id="KW-1185">Reference proteome</keyword>
<keyword evidence="4" id="KW-0067">ATP-binding</keyword>
<proteinExistence type="predicted"/>
<evidence type="ECO:0000259" key="5">
    <source>
        <dbReference type="Pfam" id="PF13086"/>
    </source>
</evidence>
<evidence type="ECO:0000256" key="3">
    <source>
        <dbReference type="ARBA" id="ARBA00022806"/>
    </source>
</evidence>
<dbReference type="InterPro" id="IPR047187">
    <property type="entry name" value="SF1_C_Upf1"/>
</dbReference>
<keyword evidence="3" id="KW-0347">Helicase</keyword>
<dbReference type="GO" id="GO:0005694">
    <property type="term" value="C:chromosome"/>
    <property type="evidence" value="ECO:0007669"/>
    <property type="project" value="UniProtKB-ARBA"/>
</dbReference>
<comment type="caution">
    <text evidence="8">The sequence shown here is derived from an EMBL/GenBank/DDBJ whole genome shotgun (WGS) entry which is preliminary data.</text>
</comment>
<dbReference type="Pfam" id="PF13086">
    <property type="entry name" value="AAA_11"/>
    <property type="match status" value="1"/>
</dbReference>
<dbReference type="GO" id="GO:0004386">
    <property type="term" value="F:helicase activity"/>
    <property type="evidence" value="ECO:0007669"/>
    <property type="project" value="UniProtKB-KW"/>
</dbReference>
<dbReference type="InterPro" id="IPR041679">
    <property type="entry name" value="DNA2/NAM7-like_C"/>
</dbReference>
<dbReference type="InterPro" id="IPR027417">
    <property type="entry name" value="P-loop_NTPase"/>
</dbReference>
<evidence type="ECO:0000256" key="2">
    <source>
        <dbReference type="ARBA" id="ARBA00022801"/>
    </source>
</evidence>
<accession>A0A9R1W915</accession>
<dbReference type="SUPFAM" id="SSF52540">
    <property type="entry name" value="P-loop containing nucleoside triphosphate hydrolases"/>
    <property type="match status" value="1"/>
</dbReference>
<gene>
    <name evidence="8" type="ORF">LSAT_V11C300127920</name>
</gene>
<dbReference type="FunFam" id="3.40.50.300:FF:000326">
    <property type="entry name" value="P-loop containing nucleoside triphosphate hydrolase"/>
    <property type="match status" value="1"/>
</dbReference>
<evidence type="ECO:0000313" key="9">
    <source>
        <dbReference type="Proteomes" id="UP000235145"/>
    </source>
</evidence>
<dbReference type="PANTHER" id="PTHR10887:SF505">
    <property type="entry name" value="P-LOOP CONTAINING NUCLEOSIDE TRIPHOSPHATE HYDROLASE-RELATED"/>
    <property type="match status" value="1"/>
</dbReference>
<evidence type="ECO:0000259" key="6">
    <source>
        <dbReference type="Pfam" id="PF13087"/>
    </source>
</evidence>
<dbReference type="PANTHER" id="PTHR10887">
    <property type="entry name" value="DNA2/NAM7 HELICASE FAMILY"/>
    <property type="match status" value="1"/>
</dbReference>
<sequence>MSNTSSSWNQKQQSQKRRHQGLLDVVLSWSLSDILNKDLYKLQVKELPLTFSSTTHYMNSFKYPLLEETHADLLSQVAGISQAPSSCISSLQRIPTGNDRELLYRIKLTGSDYEPQVGDLIALTKIKPKCIADLDRPNSRFLIAFVSSLIDQKPMTIQVLSSDIIESNTVEARRSKAFVVYLTNLTTNMRIWKALNWEGNMSIIQRTLSTSSAPVATNCNESCRAEGKGVIDLELRPAFDSFHLDSSQEAAVISCLVANRCRHHNSIKLIWGPPGTGKTKTMASLLFLLLRSKRRTLTCAPTNIAVVGVAKRVLSLVSDHDLGCDTYGLGDIVLFGNQERMKINDDDNQELLDVFLDNRIDALSNGLSLWKFYVTGMIQFLENPMKEYRRLIVFPKPSILIKTKSKLKSQGNNEEKKMTFEEFAMNRFNVFGKKLISCIRSLYTHLPTSMVSLAYAKKLYLSIDIIEMVGESVNEIVTSNKSLKEAFNKKTVSSYSKLRFHKAECLLALKELLDASFIPKPMDMDQLKIFCLGSACLIFCTASSSIKLCTNAMKPIDLVLIDEAAQLKECESAIPLQLRGVQNAVLVGDERQLPSMVQSKICEEAKFGRSLFERLVQLGHGKHLLNIQYRMDPSISQFPNAEFYGGAILDGPNVTNKCREKNLLRHGMYGSYLFIDVDSANEEFDNNHSTKNVVEVAVIAEIVANLFKDSVANKQPVTIGCISPYKAQVNAIQAKLGKKYSQKENGSTFTVNVRSVDGFQGSEEDVIIFSTVRCNQRGSVGFLSNRQRANVALTRARHCLWIVGNKETMIKSGSVWTALVSDAEDRGCVYSASENKNLAQAMVQAMVELGQFGLLLKKESLLFKEAKWRVNFDNAFLERMERIGSLYIRKQVVSLLVKLSDGWRQHRKSNRNNFNDTPGIYDILETYNLDGRLYLVWSVDIVYENSLCAQVLKVWDILPLSQIQQCAKSLEQVFGNYTLDMIKRCQTKCSGRNQALPMTWPEDLGNDLSRDLASQFDKLCLSAVSL</sequence>
<dbReference type="OrthoDB" id="6513042at2759"/>
<dbReference type="GO" id="GO:0003723">
    <property type="term" value="F:RNA binding"/>
    <property type="evidence" value="ECO:0000318"/>
    <property type="project" value="GO_Central"/>
</dbReference>
<dbReference type="CDD" id="cd18808">
    <property type="entry name" value="SF1_C_Upf1"/>
    <property type="match status" value="1"/>
</dbReference>
<dbReference type="InterPro" id="IPR045055">
    <property type="entry name" value="DNA2/NAM7-like"/>
</dbReference>
<dbReference type="Gene3D" id="3.40.50.300">
    <property type="entry name" value="P-loop containing nucleotide triphosphate hydrolases"/>
    <property type="match status" value="2"/>
</dbReference>
<feature type="domain" description="DUF6469" evidence="7">
    <location>
        <begin position="113"/>
        <end position="201"/>
    </location>
</feature>
<evidence type="ECO:0000256" key="1">
    <source>
        <dbReference type="ARBA" id="ARBA00022741"/>
    </source>
</evidence>
<dbReference type="Pfam" id="PF20073">
    <property type="entry name" value="DUF6469"/>
    <property type="match status" value="1"/>
</dbReference>
<organism evidence="8 9">
    <name type="scientific">Lactuca sativa</name>
    <name type="common">Garden lettuce</name>
    <dbReference type="NCBI Taxonomy" id="4236"/>
    <lineage>
        <taxon>Eukaryota</taxon>
        <taxon>Viridiplantae</taxon>
        <taxon>Streptophyta</taxon>
        <taxon>Embryophyta</taxon>
        <taxon>Tracheophyta</taxon>
        <taxon>Spermatophyta</taxon>
        <taxon>Magnoliopsida</taxon>
        <taxon>eudicotyledons</taxon>
        <taxon>Gunneridae</taxon>
        <taxon>Pentapetalae</taxon>
        <taxon>asterids</taxon>
        <taxon>campanulids</taxon>
        <taxon>Asterales</taxon>
        <taxon>Asteraceae</taxon>
        <taxon>Cichorioideae</taxon>
        <taxon>Cichorieae</taxon>
        <taxon>Lactucinae</taxon>
        <taxon>Lactuca</taxon>
    </lineage>
</organism>
<evidence type="ECO:0000256" key="4">
    <source>
        <dbReference type="ARBA" id="ARBA00022840"/>
    </source>
</evidence>
<dbReference type="EMBL" id="NBSK02000003">
    <property type="protein sequence ID" value="KAJ0219404.1"/>
    <property type="molecule type" value="Genomic_DNA"/>
</dbReference>
<dbReference type="Pfam" id="PF13087">
    <property type="entry name" value="AAA_12"/>
    <property type="match status" value="1"/>
</dbReference>
<dbReference type="GO" id="GO:0016787">
    <property type="term" value="F:hydrolase activity"/>
    <property type="evidence" value="ECO:0007669"/>
    <property type="project" value="UniProtKB-KW"/>
</dbReference>
<dbReference type="InterPro" id="IPR041677">
    <property type="entry name" value="DNA2/NAM7_AAA_11"/>
</dbReference>
<dbReference type="Gramene" id="rna-gnl|WGS:NBSK|LSAT_3X69580_mrna">
    <property type="protein sequence ID" value="cds-PLY63278.1"/>
    <property type="gene ID" value="gene-LSAT_3X69580"/>
</dbReference>
<keyword evidence="2" id="KW-0378">Hydrolase</keyword>
<dbReference type="AlphaFoldDB" id="A0A9R1W915"/>
<evidence type="ECO:0000313" key="8">
    <source>
        <dbReference type="EMBL" id="KAJ0219404.1"/>
    </source>
</evidence>
<feature type="domain" description="DNA2/NAM7 helicase-like C-terminal" evidence="6">
    <location>
        <begin position="608"/>
        <end position="806"/>
    </location>
</feature>
<feature type="domain" description="DNA2/NAM7 helicase helicase" evidence="5">
    <location>
        <begin position="243"/>
        <end position="600"/>
    </location>
</feature>
<dbReference type="InterPro" id="IPR045529">
    <property type="entry name" value="DUF6469"/>
</dbReference>